<feature type="transmembrane region" description="Helical" evidence="6">
    <location>
        <begin position="231"/>
        <end position="255"/>
    </location>
</feature>
<reference evidence="9 10" key="1">
    <citation type="journal article" date="2019" name="Sci. Rep.">
        <title>Comparative genomics of chytrid fungi reveal insights into the obligate biotrophic and pathogenic lifestyle of Synchytrium endobioticum.</title>
        <authorList>
            <person name="van de Vossenberg B.T.L.H."/>
            <person name="Warris S."/>
            <person name="Nguyen H.D.T."/>
            <person name="van Gent-Pelzer M.P.E."/>
            <person name="Joly D.L."/>
            <person name="van de Geest H.C."/>
            <person name="Bonants P.J.M."/>
            <person name="Smith D.S."/>
            <person name="Levesque C.A."/>
            <person name="van der Lee T.A.J."/>
        </authorList>
    </citation>
    <scope>NUCLEOTIDE SEQUENCE [LARGE SCALE GENOMIC DNA]</scope>
    <source>
        <strain evidence="9 10">CBS 809.83</strain>
    </source>
</reference>
<gene>
    <name evidence="9" type="ORF">PhCBS80983_g05506</name>
</gene>
<evidence type="ECO:0000256" key="1">
    <source>
        <dbReference type="ARBA" id="ARBA00004477"/>
    </source>
</evidence>
<feature type="compositionally biased region" description="Polar residues" evidence="7">
    <location>
        <begin position="37"/>
        <end position="59"/>
    </location>
</feature>
<dbReference type="Pfam" id="PF02453">
    <property type="entry name" value="Reticulon"/>
    <property type="match status" value="1"/>
</dbReference>
<evidence type="ECO:0000256" key="2">
    <source>
        <dbReference type="ARBA" id="ARBA00022692"/>
    </source>
</evidence>
<keyword evidence="10" id="KW-1185">Reference proteome</keyword>
<evidence type="ECO:0000256" key="5">
    <source>
        <dbReference type="ARBA" id="ARBA00023136"/>
    </source>
</evidence>
<feature type="domain" description="Reticulon" evidence="8">
    <location>
        <begin position="101"/>
        <end position="313"/>
    </location>
</feature>
<sequence>MTDVSTDSHFLSATDTNTSLPIRDDTLPGAHIDHSSSTKTLLSENQPTASDMASVSATPSDPIGADTTVPSAGLPSGGSGKARYTEGGAVNNKAQYVKESTRSLLLWENPIQSAAVLVSILAASYIFTTYSPVRVIAFTVGAATFANLIFVNAWVYGGSLFTNAQAHGGVKKPPTMWFLDHANRQPLSHSFVREWSDLVVDVVNVSVSYLSSIVAVDDSKKSAEALLGIGFVYLLSGYISSGTLFLAATIVSFIAPRVYLANKTLIDGHAVKTRDLVNNHVQNISGAASKYYNNAATQAKIKIAQTKKVKKAE</sequence>
<feature type="transmembrane region" description="Helical" evidence="6">
    <location>
        <begin position="135"/>
        <end position="156"/>
    </location>
</feature>
<keyword evidence="5 6" id="KW-0472">Membrane</keyword>
<protein>
    <recommendedName>
        <fullName evidence="6">Reticulon-like protein</fullName>
    </recommendedName>
</protein>
<feature type="compositionally biased region" description="Basic and acidic residues" evidence="7">
    <location>
        <begin position="22"/>
        <end position="36"/>
    </location>
</feature>
<evidence type="ECO:0000313" key="10">
    <source>
        <dbReference type="Proteomes" id="UP000318582"/>
    </source>
</evidence>
<comment type="caution">
    <text evidence="9">The sequence shown here is derived from an EMBL/GenBank/DDBJ whole genome shotgun (WGS) entry which is preliminary data.</text>
</comment>
<dbReference type="EMBL" id="QEAQ01000120">
    <property type="protein sequence ID" value="TPX55233.1"/>
    <property type="molecule type" value="Genomic_DNA"/>
</dbReference>
<dbReference type="PROSITE" id="PS50845">
    <property type="entry name" value="RETICULON"/>
    <property type="match status" value="1"/>
</dbReference>
<feature type="compositionally biased region" description="Polar residues" evidence="7">
    <location>
        <begin position="1"/>
        <end position="20"/>
    </location>
</feature>
<evidence type="ECO:0000259" key="8">
    <source>
        <dbReference type="PROSITE" id="PS50845"/>
    </source>
</evidence>
<proteinExistence type="predicted"/>
<dbReference type="STRING" id="109895.A0A507DU30"/>
<keyword evidence="3 6" id="KW-0256">Endoplasmic reticulum</keyword>
<dbReference type="Proteomes" id="UP000318582">
    <property type="component" value="Unassembled WGS sequence"/>
</dbReference>
<dbReference type="GO" id="GO:0005789">
    <property type="term" value="C:endoplasmic reticulum membrane"/>
    <property type="evidence" value="ECO:0007669"/>
    <property type="project" value="UniProtKB-SubCell"/>
</dbReference>
<keyword evidence="2 6" id="KW-0812">Transmembrane</keyword>
<dbReference type="AlphaFoldDB" id="A0A507DU30"/>
<comment type="subcellular location">
    <subcellularLocation>
        <location evidence="1 6">Endoplasmic reticulum membrane</location>
        <topology evidence="1 6">Multi-pass membrane protein</topology>
    </subcellularLocation>
</comment>
<organism evidence="9 10">
    <name type="scientific">Powellomyces hirtus</name>
    <dbReference type="NCBI Taxonomy" id="109895"/>
    <lineage>
        <taxon>Eukaryota</taxon>
        <taxon>Fungi</taxon>
        <taxon>Fungi incertae sedis</taxon>
        <taxon>Chytridiomycota</taxon>
        <taxon>Chytridiomycota incertae sedis</taxon>
        <taxon>Chytridiomycetes</taxon>
        <taxon>Spizellomycetales</taxon>
        <taxon>Powellomycetaceae</taxon>
        <taxon>Powellomyces</taxon>
    </lineage>
</organism>
<feature type="transmembrane region" description="Helical" evidence="6">
    <location>
        <begin position="111"/>
        <end position="128"/>
    </location>
</feature>
<accession>A0A507DU30</accession>
<evidence type="ECO:0000256" key="4">
    <source>
        <dbReference type="ARBA" id="ARBA00022989"/>
    </source>
</evidence>
<evidence type="ECO:0000256" key="3">
    <source>
        <dbReference type="ARBA" id="ARBA00022824"/>
    </source>
</evidence>
<evidence type="ECO:0000256" key="7">
    <source>
        <dbReference type="SAM" id="MobiDB-lite"/>
    </source>
</evidence>
<dbReference type="InterPro" id="IPR003388">
    <property type="entry name" value="Reticulon"/>
</dbReference>
<feature type="region of interest" description="Disordered" evidence="7">
    <location>
        <begin position="1"/>
        <end position="86"/>
    </location>
</feature>
<evidence type="ECO:0000256" key="6">
    <source>
        <dbReference type="RuleBase" id="RU363132"/>
    </source>
</evidence>
<name>A0A507DU30_9FUNG</name>
<keyword evidence="4 6" id="KW-1133">Transmembrane helix</keyword>
<evidence type="ECO:0000313" key="9">
    <source>
        <dbReference type="EMBL" id="TPX55233.1"/>
    </source>
</evidence>